<proteinExistence type="predicted"/>
<name>A0A075FXY6_9EURY</name>
<dbReference type="EMBL" id="KF900420">
    <property type="protein sequence ID" value="AIE94321.1"/>
    <property type="molecule type" value="Genomic_DNA"/>
</dbReference>
<organism evidence="2">
    <name type="scientific">uncultured marine group II/III euryarchaeote AD1000_45_F09</name>
    <dbReference type="NCBI Taxonomy" id="1457776"/>
    <lineage>
        <taxon>Archaea</taxon>
        <taxon>Methanobacteriati</taxon>
        <taxon>Methanobacteriota</taxon>
        <taxon>environmental samples</taxon>
    </lineage>
</organism>
<accession>A0A075FXY6</accession>
<reference evidence="2" key="1">
    <citation type="journal article" date="2014" name="Genome Biol. Evol.">
        <title>Pangenome evidence for extensive interdomain horizontal transfer affecting lineage core and shell genes in uncultured planktonic thaumarchaeota and euryarchaeota.</title>
        <authorList>
            <person name="Deschamps P."/>
            <person name="Zivanovic Y."/>
            <person name="Moreira D."/>
            <person name="Rodriguez-Valera F."/>
            <person name="Lopez-Garcia P."/>
        </authorList>
    </citation>
    <scope>NUCLEOTIDE SEQUENCE</scope>
</reference>
<feature type="compositionally biased region" description="Polar residues" evidence="1">
    <location>
        <begin position="34"/>
        <end position="45"/>
    </location>
</feature>
<evidence type="ECO:0000313" key="2">
    <source>
        <dbReference type="EMBL" id="AIE94321.1"/>
    </source>
</evidence>
<dbReference type="AlphaFoldDB" id="A0A075FXY6"/>
<feature type="region of interest" description="Disordered" evidence="1">
    <location>
        <begin position="1"/>
        <end position="48"/>
    </location>
</feature>
<protein>
    <submittedName>
        <fullName evidence="2">Uncharacterized protein</fullName>
    </submittedName>
</protein>
<evidence type="ECO:0000256" key="1">
    <source>
        <dbReference type="SAM" id="MobiDB-lite"/>
    </source>
</evidence>
<sequence>MAVAVLMASSRSDTGLPEPSATGKPDLTMASRAASLSPSNLSTSGLGPMNLMPSSFSLSAKVGFSARNP</sequence>